<proteinExistence type="predicted"/>
<reference evidence="2" key="1">
    <citation type="submission" date="2009-10" db="EMBL/GenBank/DDBJ databases">
        <title>Diversity of trophic interactions inside an arsenic-rich microbial ecosystem.</title>
        <authorList>
            <person name="Bertin P.N."/>
            <person name="Heinrich-Salmeron A."/>
            <person name="Pelletier E."/>
            <person name="Goulhen-Chollet F."/>
            <person name="Arsene-Ploetze F."/>
            <person name="Gallien S."/>
            <person name="Calteau A."/>
            <person name="Vallenet D."/>
            <person name="Casiot C."/>
            <person name="Chane-Woon-Ming B."/>
            <person name="Giloteaux L."/>
            <person name="Barakat M."/>
            <person name="Bonnefoy V."/>
            <person name="Bruneel O."/>
            <person name="Chandler M."/>
            <person name="Cleiss J."/>
            <person name="Duran R."/>
            <person name="Elbaz-Poulichet F."/>
            <person name="Fonknechten N."/>
            <person name="Lauga B."/>
            <person name="Mornico D."/>
            <person name="Ortet P."/>
            <person name="Schaeffer C."/>
            <person name="Siguier P."/>
            <person name="Alexander Thil Smith A."/>
            <person name="Van Dorsselaer A."/>
            <person name="Weissenbach J."/>
            <person name="Medigue C."/>
            <person name="Le Paslier D."/>
        </authorList>
    </citation>
    <scope>NUCLEOTIDE SEQUENCE</scope>
</reference>
<sequence length="26" mass="2794">MAAAEPSAHAHIEPHQSPTFIYGDES</sequence>
<accession>E6QJ64</accession>
<evidence type="ECO:0000313" key="2">
    <source>
        <dbReference type="EMBL" id="CBI07280.1"/>
    </source>
</evidence>
<feature type="region of interest" description="Disordered" evidence="1">
    <location>
        <begin position="1"/>
        <end position="26"/>
    </location>
</feature>
<organism evidence="2">
    <name type="scientific">mine drainage metagenome</name>
    <dbReference type="NCBI Taxonomy" id="410659"/>
    <lineage>
        <taxon>unclassified sequences</taxon>
        <taxon>metagenomes</taxon>
        <taxon>ecological metagenomes</taxon>
    </lineage>
</organism>
<name>E6QJ64_9ZZZZ</name>
<evidence type="ECO:0000256" key="1">
    <source>
        <dbReference type="SAM" id="MobiDB-lite"/>
    </source>
</evidence>
<dbReference type="EMBL" id="CABQ01000084">
    <property type="protein sequence ID" value="CBI07280.1"/>
    <property type="molecule type" value="Genomic_DNA"/>
</dbReference>
<protein>
    <submittedName>
        <fullName evidence="2">Uncharacterized protein</fullName>
    </submittedName>
</protein>
<dbReference type="AlphaFoldDB" id="E6QJ64"/>
<gene>
    <name evidence="2" type="ORF">CARN6_0609</name>
</gene>
<comment type="caution">
    <text evidence="2">The sequence shown here is derived from an EMBL/GenBank/DDBJ whole genome shotgun (WGS) entry which is preliminary data.</text>
</comment>